<sequence length="593" mass="65195">MCTFDYTPYAGCVEGQQHFYLQWMKCNRAIAIQKYCSIERSIEMQTLRLLSGNIICCPIHNPISIEQHQFQVVHVNDEQDDEDESLSPLAASPKSYSSQRRRARTLTRPESATPKHDRSMLSFEDEVRAVSRRRKAAAAARNASPVDSRGSRESSPRPARPRTSGGERRARDHSASTDWSAMPRGRSHRRVNSVDVAQPPTRSKNSHGKPPPSFRQVQEKQPPTREEPRNTVPAQKSPRPVSVVELPIGPGPGIGLPSSPDIHRRASTALRKPAEQDSAARQAGSGAASLASRGDSSPEDNWDPLPPRPLTNRGRSTPDLSPIQGRNEERAMRRIEEHRGPEEEGEQIAAGRGNNRLHRRESSDSSGRLKELLVPEQRPKNVRDVALTIKVPGGSEQSTDALRQNRKSMRLDNRAAASLQKTEDTGRSRRYEDQVAEGRKWVAAREYMPITTMGSVVGTASPPQFHSPQQQQSESSLTSRESNDSGYLSGGNQRKGPGGTPTSPLAAGFERSATPSADAKSIRSVLQKAQPHRPAPLELSGLPPVALPVVLAPDQPVTSPGKSSMLHRMGLRRKISGLLWERNSPNAVGDIRS</sequence>
<feature type="region of interest" description="Disordered" evidence="1">
    <location>
        <begin position="454"/>
        <end position="539"/>
    </location>
</feature>
<feature type="compositionally biased region" description="Low complexity" evidence="1">
    <location>
        <begin position="461"/>
        <end position="476"/>
    </location>
</feature>
<feature type="compositionally biased region" description="Low complexity" evidence="1">
    <location>
        <begin position="276"/>
        <end position="295"/>
    </location>
</feature>
<feature type="compositionally biased region" description="Basic and acidic residues" evidence="1">
    <location>
        <begin position="165"/>
        <end position="175"/>
    </location>
</feature>
<organism evidence="2 3">
    <name type="scientific">Lasiosphaeria ovina</name>
    <dbReference type="NCBI Taxonomy" id="92902"/>
    <lineage>
        <taxon>Eukaryota</taxon>
        <taxon>Fungi</taxon>
        <taxon>Dikarya</taxon>
        <taxon>Ascomycota</taxon>
        <taxon>Pezizomycotina</taxon>
        <taxon>Sordariomycetes</taxon>
        <taxon>Sordariomycetidae</taxon>
        <taxon>Sordariales</taxon>
        <taxon>Lasiosphaeriaceae</taxon>
        <taxon>Lasiosphaeria</taxon>
    </lineage>
</organism>
<evidence type="ECO:0000256" key="1">
    <source>
        <dbReference type="SAM" id="MobiDB-lite"/>
    </source>
</evidence>
<dbReference type="AlphaFoldDB" id="A0AAE0NBH8"/>
<feature type="compositionally biased region" description="Basic and acidic residues" evidence="1">
    <location>
        <begin position="360"/>
        <end position="383"/>
    </location>
</feature>
<reference evidence="2" key="2">
    <citation type="submission" date="2023-06" db="EMBL/GenBank/DDBJ databases">
        <authorList>
            <consortium name="Lawrence Berkeley National Laboratory"/>
            <person name="Haridas S."/>
            <person name="Hensen N."/>
            <person name="Bonometti L."/>
            <person name="Westerberg I."/>
            <person name="Brannstrom I.O."/>
            <person name="Guillou S."/>
            <person name="Cros-Aarteil S."/>
            <person name="Calhoun S."/>
            <person name="Kuo A."/>
            <person name="Mondo S."/>
            <person name="Pangilinan J."/>
            <person name="Riley R."/>
            <person name="Labutti K."/>
            <person name="Andreopoulos B."/>
            <person name="Lipzen A."/>
            <person name="Chen C."/>
            <person name="Yanf M."/>
            <person name="Daum C."/>
            <person name="Ng V."/>
            <person name="Clum A."/>
            <person name="Steindorff A."/>
            <person name="Ohm R."/>
            <person name="Martin F."/>
            <person name="Silar P."/>
            <person name="Natvig D."/>
            <person name="Lalanne C."/>
            <person name="Gautier V."/>
            <person name="Ament-Velasquez S.L."/>
            <person name="Kruys A."/>
            <person name="Hutchinson M.I."/>
            <person name="Powell A.J."/>
            <person name="Barry K."/>
            <person name="Miller A.N."/>
            <person name="Grigoriev I.V."/>
            <person name="Debuchy R."/>
            <person name="Gladieux P."/>
            <person name="Thoren M.H."/>
            <person name="Johannesson H."/>
        </authorList>
    </citation>
    <scope>NUCLEOTIDE SEQUENCE</scope>
    <source>
        <strain evidence="2">CBS 958.72</strain>
    </source>
</reference>
<feature type="compositionally biased region" description="Basic and acidic residues" evidence="1">
    <location>
        <begin position="326"/>
        <end position="342"/>
    </location>
</feature>
<feature type="compositionally biased region" description="Basic and acidic residues" evidence="1">
    <location>
        <begin position="113"/>
        <end position="129"/>
    </location>
</feature>
<evidence type="ECO:0000313" key="2">
    <source>
        <dbReference type="EMBL" id="KAK3376544.1"/>
    </source>
</evidence>
<accession>A0AAE0NBH8</accession>
<gene>
    <name evidence="2" type="ORF">B0T24DRAFT_221926</name>
</gene>
<keyword evidence="3" id="KW-1185">Reference proteome</keyword>
<feature type="compositionally biased region" description="Basic and acidic residues" evidence="1">
    <location>
        <begin position="421"/>
        <end position="437"/>
    </location>
</feature>
<name>A0AAE0NBH8_9PEZI</name>
<feature type="region of interest" description="Disordered" evidence="1">
    <location>
        <begin position="76"/>
        <end position="437"/>
    </location>
</feature>
<dbReference type="Proteomes" id="UP001287356">
    <property type="component" value="Unassembled WGS sequence"/>
</dbReference>
<dbReference type="EMBL" id="JAULSN010000003">
    <property type="protein sequence ID" value="KAK3376544.1"/>
    <property type="molecule type" value="Genomic_DNA"/>
</dbReference>
<protein>
    <submittedName>
        <fullName evidence="2">Uncharacterized protein</fullName>
    </submittedName>
</protein>
<evidence type="ECO:0000313" key="3">
    <source>
        <dbReference type="Proteomes" id="UP001287356"/>
    </source>
</evidence>
<feature type="compositionally biased region" description="Polar residues" evidence="1">
    <location>
        <begin position="477"/>
        <end position="492"/>
    </location>
</feature>
<proteinExistence type="predicted"/>
<reference evidence="2" key="1">
    <citation type="journal article" date="2023" name="Mol. Phylogenet. Evol.">
        <title>Genome-scale phylogeny and comparative genomics of the fungal order Sordariales.</title>
        <authorList>
            <person name="Hensen N."/>
            <person name="Bonometti L."/>
            <person name="Westerberg I."/>
            <person name="Brannstrom I.O."/>
            <person name="Guillou S."/>
            <person name="Cros-Aarteil S."/>
            <person name="Calhoun S."/>
            <person name="Haridas S."/>
            <person name="Kuo A."/>
            <person name="Mondo S."/>
            <person name="Pangilinan J."/>
            <person name="Riley R."/>
            <person name="LaButti K."/>
            <person name="Andreopoulos B."/>
            <person name="Lipzen A."/>
            <person name="Chen C."/>
            <person name="Yan M."/>
            <person name="Daum C."/>
            <person name="Ng V."/>
            <person name="Clum A."/>
            <person name="Steindorff A."/>
            <person name="Ohm R.A."/>
            <person name="Martin F."/>
            <person name="Silar P."/>
            <person name="Natvig D.O."/>
            <person name="Lalanne C."/>
            <person name="Gautier V."/>
            <person name="Ament-Velasquez S.L."/>
            <person name="Kruys A."/>
            <person name="Hutchinson M.I."/>
            <person name="Powell A.J."/>
            <person name="Barry K."/>
            <person name="Miller A.N."/>
            <person name="Grigoriev I.V."/>
            <person name="Debuchy R."/>
            <person name="Gladieux P."/>
            <person name="Hiltunen Thoren M."/>
            <person name="Johannesson H."/>
        </authorList>
    </citation>
    <scope>NUCLEOTIDE SEQUENCE</scope>
    <source>
        <strain evidence="2">CBS 958.72</strain>
    </source>
</reference>
<comment type="caution">
    <text evidence="2">The sequence shown here is derived from an EMBL/GenBank/DDBJ whole genome shotgun (WGS) entry which is preliminary data.</text>
</comment>